<gene>
    <name evidence="2" type="ORF">I7I53_11668</name>
</gene>
<accession>A0A8A1LTP8</accession>
<dbReference type="PROSITE" id="PS51257">
    <property type="entry name" value="PROKAR_LIPOPROTEIN"/>
    <property type="match status" value="1"/>
</dbReference>
<feature type="region of interest" description="Disordered" evidence="1">
    <location>
        <begin position="48"/>
        <end position="67"/>
    </location>
</feature>
<dbReference type="EMBL" id="CP069107">
    <property type="protein sequence ID" value="QSS57476.1"/>
    <property type="molecule type" value="Genomic_DNA"/>
</dbReference>
<dbReference type="AlphaFoldDB" id="A0A8A1LTP8"/>
<reference evidence="2" key="1">
    <citation type="submission" date="2021-01" db="EMBL/GenBank/DDBJ databases">
        <title>Chromosome-level genome assembly of a human fungal pathogen reveals clustering of transcriptionally co-regulated genes.</title>
        <authorList>
            <person name="Voorhies M."/>
            <person name="Cohen S."/>
            <person name="Shea T.P."/>
            <person name="Petrus S."/>
            <person name="Munoz J.F."/>
            <person name="Poplawski S."/>
            <person name="Goldman W.E."/>
            <person name="Michael T."/>
            <person name="Cuomo C.A."/>
            <person name="Sil A."/>
            <person name="Beyhan S."/>
        </authorList>
    </citation>
    <scope>NUCLEOTIDE SEQUENCE</scope>
    <source>
        <strain evidence="2">H88</strain>
    </source>
</reference>
<organism evidence="2 3">
    <name type="scientific">Ajellomyces capsulatus (strain H88)</name>
    <name type="common">Darling's disease fungus</name>
    <name type="synonym">Histoplasma capsulatum</name>
    <dbReference type="NCBI Taxonomy" id="544711"/>
    <lineage>
        <taxon>Eukaryota</taxon>
        <taxon>Fungi</taxon>
        <taxon>Dikarya</taxon>
        <taxon>Ascomycota</taxon>
        <taxon>Pezizomycotina</taxon>
        <taxon>Eurotiomycetes</taxon>
        <taxon>Eurotiomycetidae</taxon>
        <taxon>Onygenales</taxon>
        <taxon>Ajellomycetaceae</taxon>
        <taxon>Histoplasma</taxon>
    </lineage>
</organism>
<name>A0A8A1LTP8_AJEC8</name>
<evidence type="ECO:0000313" key="3">
    <source>
        <dbReference type="Proteomes" id="UP000663419"/>
    </source>
</evidence>
<evidence type="ECO:0000313" key="2">
    <source>
        <dbReference type="EMBL" id="QSS57476.1"/>
    </source>
</evidence>
<proteinExistence type="predicted"/>
<evidence type="ECO:0000256" key="1">
    <source>
        <dbReference type="SAM" id="MobiDB-lite"/>
    </source>
</evidence>
<dbReference type="Proteomes" id="UP000663419">
    <property type="component" value="Chromosome 6"/>
</dbReference>
<protein>
    <submittedName>
        <fullName evidence="2">Uncharacterized protein</fullName>
    </submittedName>
</protein>
<sequence>MRNESSFRLEYWKSGTSGSEFAASIIPGFFFSCSCVRKPLLDGCKLAGKAPSHQTHPTFAQLAGNED</sequence>
<dbReference type="VEuPathDB" id="FungiDB:I7I53_11668"/>